<dbReference type="InterPro" id="IPR008929">
    <property type="entry name" value="Chondroitin_lyas"/>
</dbReference>
<gene>
    <name evidence="3" type="ORF">G6Y24_16655</name>
</gene>
<evidence type="ECO:0000259" key="2">
    <source>
        <dbReference type="Pfam" id="PF08124"/>
    </source>
</evidence>
<evidence type="ECO:0000256" key="1">
    <source>
        <dbReference type="SAM" id="MobiDB-lite"/>
    </source>
</evidence>
<proteinExistence type="predicted"/>
<dbReference type="GO" id="GO:0016829">
    <property type="term" value="F:lyase activity"/>
    <property type="evidence" value="ECO:0007669"/>
    <property type="project" value="UniProtKB-KW"/>
</dbReference>
<dbReference type="Gene3D" id="1.50.10.100">
    <property type="entry name" value="Chondroitin AC/alginate lyase"/>
    <property type="match status" value="1"/>
</dbReference>
<feature type="region of interest" description="Disordered" evidence="1">
    <location>
        <begin position="82"/>
        <end position="118"/>
    </location>
</feature>
<feature type="non-terminal residue" evidence="3">
    <location>
        <position position="1"/>
    </location>
</feature>
<reference evidence="3 4" key="1">
    <citation type="submission" date="2020-02" db="EMBL/GenBank/DDBJ databases">
        <title>Detection of Heterogeneous Vancomycin Intermediate Resistance in Methicillin Resistant Staphylococcus aureus Isolates from Latin-America.</title>
        <authorList>
            <person name="Castro-Cardozo B."/>
            <person name="Berrio M."/>
            <person name="Vargas M.L."/>
            <person name="Carvajal L.P."/>
            <person name="Millan L.V."/>
            <person name="Rios R."/>
            <person name="Hernandez A."/>
            <person name="Rincon S.L."/>
            <person name="Cubides P."/>
            <person name="Forero E."/>
            <person name="Dinh A."/>
            <person name="Seas C."/>
            <person name="Munita J.M."/>
            <person name="Arias C.A."/>
            <person name="Reyes J."/>
            <person name="Diaz L."/>
        </authorList>
    </citation>
    <scope>NUCLEOTIDE SEQUENCE [LARGE SCALE GENOMIC DNA]</scope>
    <source>
        <strain evidence="3 4">UG255</strain>
    </source>
</reference>
<feature type="domain" description="Polysaccharide lyase 8 N-terminal alpha-helical" evidence="2">
    <location>
        <begin position="53"/>
        <end position="118"/>
    </location>
</feature>
<dbReference type="AlphaFoldDB" id="A0A6M1XTU8"/>
<organism evidence="3 4">
    <name type="scientific">Staphylococcus aureus</name>
    <dbReference type="NCBI Taxonomy" id="1280"/>
    <lineage>
        <taxon>Bacteria</taxon>
        <taxon>Bacillati</taxon>
        <taxon>Bacillota</taxon>
        <taxon>Bacilli</taxon>
        <taxon>Bacillales</taxon>
        <taxon>Staphylococcaceae</taxon>
        <taxon>Staphylococcus</taxon>
    </lineage>
</organism>
<keyword evidence="3" id="KW-0456">Lyase</keyword>
<evidence type="ECO:0000313" key="3">
    <source>
        <dbReference type="EMBL" id="NGW69074.1"/>
    </source>
</evidence>
<dbReference type="InterPro" id="IPR012970">
    <property type="entry name" value="Lyase_8_alpha_N"/>
</dbReference>
<protein>
    <submittedName>
        <fullName evidence="3">Polysaccharide lyase</fullName>
    </submittedName>
</protein>
<sequence length="118" mass="13198">DGTSINDDWTGAVGIRLFGNLSKLNIIAMKSGSVGSIPVVDSSAEYRELKEKWRNQLVSKEYDSTNQALVDYVQKISNEATELDQTMNKEPNRSYLWPLEPGNTPSADLTTQFTKLQK</sequence>
<feature type="compositionally biased region" description="Polar residues" evidence="1">
    <location>
        <begin position="103"/>
        <end position="118"/>
    </location>
</feature>
<name>A0A6M1XTU8_STAAU</name>
<evidence type="ECO:0000313" key="4">
    <source>
        <dbReference type="Proteomes" id="UP000473113"/>
    </source>
</evidence>
<comment type="caution">
    <text evidence="3">The sequence shown here is derived from an EMBL/GenBank/DDBJ whole genome shotgun (WGS) entry which is preliminary data.</text>
</comment>
<accession>A0A6M1XTU8</accession>
<dbReference type="SUPFAM" id="SSF48230">
    <property type="entry name" value="Chondroitin AC/alginate lyase"/>
    <property type="match status" value="1"/>
</dbReference>
<dbReference type="EMBL" id="JAALTR010000474">
    <property type="protein sequence ID" value="NGW69074.1"/>
    <property type="molecule type" value="Genomic_DNA"/>
</dbReference>
<feature type="non-terminal residue" evidence="3">
    <location>
        <position position="118"/>
    </location>
</feature>
<dbReference type="Proteomes" id="UP000473113">
    <property type="component" value="Unassembled WGS sequence"/>
</dbReference>
<dbReference type="Pfam" id="PF08124">
    <property type="entry name" value="Lyase_8_N"/>
    <property type="match status" value="1"/>
</dbReference>